<evidence type="ECO:0000313" key="5">
    <source>
        <dbReference type="RefSeq" id="XP_017782682.1"/>
    </source>
</evidence>
<dbReference type="Pfam" id="PF06974">
    <property type="entry name" value="WS_DGAT_C"/>
    <property type="match status" value="1"/>
</dbReference>
<evidence type="ECO:0000313" key="3">
    <source>
        <dbReference type="Proteomes" id="UP000695000"/>
    </source>
</evidence>
<organism evidence="3 4">
    <name type="scientific">Nicrophorus vespilloides</name>
    <name type="common">Boreal carrion beetle</name>
    <dbReference type="NCBI Taxonomy" id="110193"/>
    <lineage>
        <taxon>Eukaryota</taxon>
        <taxon>Metazoa</taxon>
        <taxon>Ecdysozoa</taxon>
        <taxon>Arthropoda</taxon>
        <taxon>Hexapoda</taxon>
        <taxon>Insecta</taxon>
        <taxon>Pterygota</taxon>
        <taxon>Neoptera</taxon>
        <taxon>Endopterygota</taxon>
        <taxon>Coleoptera</taxon>
        <taxon>Polyphaga</taxon>
        <taxon>Staphyliniformia</taxon>
        <taxon>Silphidae</taxon>
        <taxon>Nicrophorinae</taxon>
        <taxon>Nicrophorus</taxon>
    </lineage>
</organism>
<name>A0ABM1N781_NICVS</name>
<feature type="transmembrane region" description="Helical" evidence="1">
    <location>
        <begin position="37"/>
        <end position="59"/>
    </location>
</feature>
<evidence type="ECO:0000256" key="1">
    <source>
        <dbReference type="SAM" id="Phobius"/>
    </source>
</evidence>
<gene>
    <name evidence="4 5" type="primary">LOC108567013</name>
</gene>
<dbReference type="PANTHER" id="PTHR31650">
    <property type="entry name" value="O-ACYLTRANSFERASE (WSD1-LIKE) FAMILY PROTEIN"/>
    <property type="match status" value="1"/>
</dbReference>
<dbReference type="InterPro" id="IPR045034">
    <property type="entry name" value="O-acyltransferase_WSD1-like"/>
</dbReference>
<evidence type="ECO:0000313" key="4">
    <source>
        <dbReference type="RefSeq" id="XP_017782681.1"/>
    </source>
</evidence>
<reference evidence="4 5" key="1">
    <citation type="submission" date="2025-05" db="UniProtKB">
        <authorList>
            <consortium name="RefSeq"/>
        </authorList>
    </citation>
    <scope>IDENTIFICATION</scope>
    <source>
        <tissue evidence="4 5">Whole Larva</tissue>
    </source>
</reference>
<protein>
    <submittedName>
        <fullName evidence="4 5">Uncharacterized protein LOC108567013 isoform X1</fullName>
    </submittedName>
</protein>
<dbReference type="Proteomes" id="UP000695000">
    <property type="component" value="Unplaced"/>
</dbReference>
<feature type="domain" description="O-acyltransferase WSD1 C-terminal" evidence="2">
    <location>
        <begin position="355"/>
        <end position="496"/>
    </location>
</feature>
<dbReference type="InterPro" id="IPR009721">
    <property type="entry name" value="O-acyltransferase_WSD1_C"/>
</dbReference>
<dbReference type="RefSeq" id="XP_017782682.1">
    <property type="nucleotide sequence ID" value="XM_017927193.1"/>
</dbReference>
<evidence type="ECO:0000259" key="2">
    <source>
        <dbReference type="Pfam" id="PF06974"/>
    </source>
</evidence>
<accession>A0ABM1N781</accession>
<keyword evidence="1" id="KW-1133">Transmembrane helix</keyword>
<dbReference type="GeneID" id="108567013"/>
<dbReference type="RefSeq" id="XP_017782681.1">
    <property type="nucleotide sequence ID" value="XM_017927192.1"/>
</dbReference>
<keyword evidence="1" id="KW-0472">Membrane</keyword>
<keyword evidence="1" id="KW-0812">Transmembrane</keyword>
<sequence length="507" mass="59573">MSFKTQLLFRFFEPFLFYTMLKFLLGNSNPKLPIKLLLIIIVALLVPIWLLTITILRLYRNSLGLLLYFKHGDKFITFMHGIDRLFSLFPKTDQGSTNIIFLLNFEGSGDEFYKITSEFLFNQFKEPKFNCLRKKFLGYYYYMKNSSAKEDVIKEIPIKVDDIMDYMEFLEHLPLPYDDESMLLYHIGKERVKNTQGKWCYPILIKMHHSLGDGLSLLRHLNNLSTNKFNYIKNMSMQQKSTVGRVSEFWRCIKSSQFDNCRFLTNPDNVFTTKHNGQKHYVLWTEDKPDVLDKMKQIQKLLPGGTTTMAIMNTALSKAFEEYYVSKSLRKPDFLNLTYTILPQISNSKFSEYTNSFGTSDMKLPVNFSGNLLDRLKCTIIENHRQPTLMNHKFNEWCSKVLYSIFPNSLVKIFIMRMYNSVLLSNLPGSEEELDFDYMSLEDYHYWVTNVCEAGIGIATYSYARRLNVSFKVDKGVIPESVDAHRLCNSMMENIYKLYDECLKEYK</sequence>
<dbReference type="PANTHER" id="PTHR31650:SF1">
    <property type="entry name" value="WAX ESTER SYNTHASE_DIACYLGLYCEROL ACYLTRANSFERASE 4-RELATED"/>
    <property type="match status" value="1"/>
</dbReference>
<keyword evidence="3" id="KW-1185">Reference proteome</keyword>
<proteinExistence type="predicted"/>